<keyword evidence="2" id="KW-1185">Reference proteome</keyword>
<dbReference type="EMBL" id="CP108090">
    <property type="protein sequence ID" value="WUQ14078.1"/>
    <property type="molecule type" value="Genomic_DNA"/>
</dbReference>
<evidence type="ECO:0000313" key="2">
    <source>
        <dbReference type="Proteomes" id="UP001432039"/>
    </source>
</evidence>
<name>A0ABZ1TGM8_STRVG</name>
<protein>
    <submittedName>
        <fullName evidence="1">Uncharacterized protein</fullName>
    </submittedName>
</protein>
<reference evidence="1" key="1">
    <citation type="submission" date="2022-10" db="EMBL/GenBank/DDBJ databases">
        <title>The complete genomes of actinobacterial strains from the NBC collection.</title>
        <authorList>
            <person name="Joergensen T.S."/>
            <person name="Alvarez Arevalo M."/>
            <person name="Sterndorff E.B."/>
            <person name="Faurdal D."/>
            <person name="Vuksanovic O."/>
            <person name="Mourched A.-S."/>
            <person name="Charusanti P."/>
            <person name="Shaw S."/>
            <person name="Blin K."/>
            <person name="Weber T."/>
        </authorList>
    </citation>
    <scope>NUCLEOTIDE SEQUENCE</scope>
    <source>
        <strain evidence="1">NBC_00248</strain>
    </source>
</reference>
<dbReference type="Proteomes" id="UP001432039">
    <property type="component" value="Chromosome"/>
</dbReference>
<gene>
    <name evidence="1" type="ORF">OG517_23110</name>
</gene>
<dbReference type="RefSeq" id="WP_328962900.1">
    <property type="nucleotide sequence ID" value="NZ_CP108090.1"/>
</dbReference>
<accession>A0ABZ1TGM8</accession>
<proteinExistence type="predicted"/>
<evidence type="ECO:0000313" key="1">
    <source>
        <dbReference type="EMBL" id="WUQ14078.1"/>
    </source>
</evidence>
<sequence>MTNRGADGVDRDIENQWAALPEGIRTQTDGYVLQDSLLPAVKLVWDAGRAWGVGLREAQHIVSLRYEHHGDRVARTPDSPIDFDSLAALAHGVPGRVVAIEAIWDGDTVHDWFVKLMALAEEPVGEKCLATIYWGTAQRALGDADTGGLHPSAAAATRAGTALAEYLGVPFHFTSPDTPDDEAPRLRP</sequence>
<organism evidence="1 2">
    <name type="scientific">Streptomyces virginiae</name>
    <name type="common">Streptomyces cinnamonensis</name>
    <dbReference type="NCBI Taxonomy" id="1961"/>
    <lineage>
        <taxon>Bacteria</taxon>
        <taxon>Bacillati</taxon>
        <taxon>Actinomycetota</taxon>
        <taxon>Actinomycetes</taxon>
        <taxon>Kitasatosporales</taxon>
        <taxon>Streptomycetaceae</taxon>
        <taxon>Streptomyces</taxon>
    </lineage>
</organism>